<dbReference type="Proteomes" id="UP000215027">
    <property type="component" value="Chromosome I"/>
</dbReference>
<dbReference type="Gene3D" id="3.30.200.20">
    <property type="entry name" value="Phosphorylase Kinase, domain 1"/>
    <property type="match status" value="1"/>
</dbReference>
<dbReference type="InterPro" id="IPR011009">
    <property type="entry name" value="Kinase-like_dom_sf"/>
</dbReference>
<dbReference type="GO" id="GO:0004413">
    <property type="term" value="F:homoserine kinase activity"/>
    <property type="evidence" value="ECO:0007669"/>
    <property type="project" value="TreeGrafter"/>
</dbReference>
<evidence type="ECO:0000259" key="2">
    <source>
        <dbReference type="Pfam" id="PF01636"/>
    </source>
</evidence>
<proteinExistence type="inferred from homology"/>
<dbReference type="OrthoDB" id="9800774at2"/>
<keyword evidence="4" id="KW-1185">Reference proteome</keyword>
<dbReference type="Pfam" id="PF01636">
    <property type="entry name" value="APH"/>
    <property type="match status" value="1"/>
</dbReference>
<dbReference type="Gene3D" id="3.90.1200.10">
    <property type="match status" value="1"/>
</dbReference>
<name>A0A160T6G4_9CHLR</name>
<evidence type="ECO:0000256" key="1">
    <source>
        <dbReference type="ARBA" id="ARBA00038240"/>
    </source>
</evidence>
<sequence length="316" mass="35797">MTIRIARSFIAAESVAEIVAAEYDCPPPVSAKLFSKLLRTQDNDHYLVTAGDGAQYAFRMYQQGDRFRRVESDYLYEMDWLNFLRERELPVSYPITRRDGGTIGHLDAPEGLRYYAMFSLAHGDPLSLKDPEQLYTMGEMMARIHVVSDGFTSPHARKPIDLAYLLDRPLERIRRLWVDDRIGELDLVLTAAEEARDELAGLVEQFPADGWGPIGGDFHHSSVYFDEVNRPTFFNFDLCGPGWRAYDIAAFLSNANLMHAPAERAEAFFAGYFAVRQLNDAEHAAIAPFLTIRRVWLMGAFAREDGLVGHTFMGSI</sequence>
<reference evidence="3" key="1">
    <citation type="submission" date="2016-01" db="EMBL/GenBank/DDBJ databases">
        <authorList>
            <person name="Mcilroy J.S."/>
            <person name="Karst M S."/>
            <person name="Albertsen M."/>
        </authorList>
    </citation>
    <scope>NUCLEOTIDE SEQUENCE</scope>
    <source>
        <strain evidence="3">Cfx-K</strain>
    </source>
</reference>
<dbReference type="RefSeq" id="WP_095043717.1">
    <property type="nucleotide sequence ID" value="NZ_LN890655.1"/>
</dbReference>
<feature type="domain" description="Aminoglycoside phosphotransferase" evidence="2">
    <location>
        <begin position="40"/>
        <end position="277"/>
    </location>
</feature>
<dbReference type="InterPro" id="IPR050249">
    <property type="entry name" value="Pseudomonas-type_ThrB"/>
</dbReference>
<comment type="similarity">
    <text evidence="1">Belongs to the pseudomonas-type ThrB family.</text>
</comment>
<dbReference type="AlphaFoldDB" id="A0A160T6G4"/>
<evidence type="ECO:0000313" key="3">
    <source>
        <dbReference type="EMBL" id="CUS04380.2"/>
    </source>
</evidence>
<dbReference type="PANTHER" id="PTHR21064">
    <property type="entry name" value="AMINOGLYCOSIDE PHOSPHOTRANSFERASE DOMAIN-CONTAINING PROTEIN-RELATED"/>
    <property type="match status" value="1"/>
</dbReference>
<dbReference type="GO" id="GO:0009088">
    <property type="term" value="P:threonine biosynthetic process"/>
    <property type="evidence" value="ECO:0007669"/>
    <property type="project" value="TreeGrafter"/>
</dbReference>
<organism evidence="3 4">
    <name type="scientific">Candidatus Promineifilum breve</name>
    <dbReference type="NCBI Taxonomy" id="1806508"/>
    <lineage>
        <taxon>Bacteria</taxon>
        <taxon>Bacillati</taxon>
        <taxon>Chloroflexota</taxon>
        <taxon>Ardenticatenia</taxon>
        <taxon>Candidatus Promineifilales</taxon>
        <taxon>Candidatus Promineifilaceae</taxon>
        <taxon>Candidatus Promineifilum</taxon>
    </lineage>
</organism>
<dbReference type="InterPro" id="IPR002575">
    <property type="entry name" value="Aminoglycoside_PTrfase"/>
</dbReference>
<dbReference type="SUPFAM" id="SSF56112">
    <property type="entry name" value="Protein kinase-like (PK-like)"/>
    <property type="match status" value="1"/>
</dbReference>
<evidence type="ECO:0000313" key="4">
    <source>
        <dbReference type="Proteomes" id="UP000215027"/>
    </source>
</evidence>
<dbReference type="KEGG" id="pbf:CFX0092_A2502"/>
<dbReference type="PANTHER" id="PTHR21064:SF6">
    <property type="entry name" value="AMINOGLYCOSIDE PHOSPHOTRANSFERASE DOMAIN-CONTAINING PROTEIN"/>
    <property type="match status" value="1"/>
</dbReference>
<accession>A0A160T6G4</accession>
<protein>
    <recommendedName>
        <fullName evidence="2">Aminoglycoside phosphotransferase domain-containing protein</fullName>
    </recommendedName>
</protein>
<gene>
    <name evidence="3" type="ORF">CFX0092_A2502</name>
</gene>
<dbReference type="EMBL" id="LN890655">
    <property type="protein sequence ID" value="CUS04380.2"/>
    <property type="molecule type" value="Genomic_DNA"/>
</dbReference>